<sequence>MRSLSGDNKKPSSALDSSARSAHITVLSMATPAPLIRTRRDRRGRGMRGIMIAPIHPAFRTRREHFDETVQNYVRRLEQTWGQELAGTEFAVEDVPPSDPAPWETGGVPMGRYFPSVGGAPNRIAIYRRPVEGRVTEHWGLESLVRDVIVEQVAFVLSRSPQEIDSEYQGG</sequence>
<gene>
    <name evidence="2" type="ORF">V5R04_01705</name>
</gene>
<evidence type="ECO:0000256" key="1">
    <source>
        <dbReference type="SAM" id="MobiDB-lite"/>
    </source>
</evidence>
<dbReference type="AlphaFoldDB" id="A0AAU7DX94"/>
<dbReference type="SUPFAM" id="SSF55486">
    <property type="entry name" value="Metalloproteases ('zincins'), catalytic domain"/>
    <property type="match status" value="1"/>
</dbReference>
<dbReference type="Pfam" id="PF06262">
    <property type="entry name" value="Zincin_1"/>
    <property type="match status" value="1"/>
</dbReference>
<accession>A0AAU7DX94</accession>
<dbReference type="Gene3D" id="3.30.2010.20">
    <property type="match status" value="1"/>
</dbReference>
<organism evidence="2">
    <name type="scientific">Jonesiaceae bacterium BS-20</name>
    <dbReference type="NCBI Taxonomy" id="3120821"/>
    <lineage>
        <taxon>Bacteria</taxon>
        <taxon>Bacillati</taxon>
        <taxon>Actinomycetota</taxon>
        <taxon>Actinomycetes</taxon>
        <taxon>Micrococcales</taxon>
        <taxon>Jonesiaceae</taxon>
    </lineage>
</organism>
<dbReference type="EMBL" id="CP146203">
    <property type="protein sequence ID" value="XBH21969.1"/>
    <property type="molecule type" value="Genomic_DNA"/>
</dbReference>
<name>A0AAU7DX94_9MICO</name>
<dbReference type="InterPro" id="IPR038555">
    <property type="entry name" value="Zincin_1_sf"/>
</dbReference>
<feature type="region of interest" description="Disordered" evidence="1">
    <location>
        <begin position="1"/>
        <end position="20"/>
    </location>
</feature>
<dbReference type="CDD" id="cd12954">
    <property type="entry name" value="MMP_TTHA0227_like_1"/>
    <property type="match status" value="1"/>
</dbReference>
<reference evidence="2" key="1">
    <citation type="submission" date="2024-02" db="EMBL/GenBank/DDBJ databases">
        <title>Tomenella chthoni gen. nov. sp. nov., a member of the family Jonesiaceae isolated from bat guano.</title>
        <authorList>
            <person name="Miller S.L."/>
            <person name="King J."/>
            <person name="Sankaranarayanan K."/>
            <person name="Lawson P.A."/>
        </authorList>
    </citation>
    <scope>NUCLEOTIDE SEQUENCE</scope>
    <source>
        <strain evidence="2">BS-20</strain>
    </source>
</reference>
<dbReference type="InterPro" id="IPR010428">
    <property type="entry name" value="Zincin_1"/>
</dbReference>
<evidence type="ECO:0000313" key="2">
    <source>
        <dbReference type="EMBL" id="XBH21969.1"/>
    </source>
</evidence>
<proteinExistence type="predicted"/>
<protein>
    <submittedName>
        <fullName evidence="2">Metallopeptidase family protein</fullName>
    </submittedName>
</protein>